<dbReference type="AlphaFoldDB" id="A0A944GPF3"/>
<dbReference type="Proteomes" id="UP000705379">
    <property type="component" value="Unassembled WGS sequence"/>
</dbReference>
<name>A0A944GPF3_9HYPH</name>
<organism evidence="1 2">
    <name type="scientific">Roseibium polysiphoniae</name>
    <dbReference type="NCBI Taxonomy" id="2571221"/>
    <lineage>
        <taxon>Bacteria</taxon>
        <taxon>Pseudomonadati</taxon>
        <taxon>Pseudomonadota</taxon>
        <taxon>Alphaproteobacteria</taxon>
        <taxon>Hyphomicrobiales</taxon>
        <taxon>Stappiaceae</taxon>
        <taxon>Roseibium</taxon>
    </lineage>
</organism>
<accession>A0A944GPF3</accession>
<evidence type="ECO:0000313" key="1">
    <source>
        <dbReference type="EMBL" id="MBS8258698.1"/>
    </source>
</evidence>
<evidence type="ECO:0000313" key="2">
    <source>
        <dbReference type="Proteomes" id="UP000705379"/>
    </source>
</evidence>
<reference evidence="1" key="2">
    <citation type="journal article" date="2021" name="Microorganisms">
        <title>Bacterial Dimethylsulfoniopropionate Biosynthesis in the East China Sea.</title>
        <authorList>
            <person name="Liu J."/>
            <person name="Zhang Y."/>
            <person name="Liu J."/>
            <person name="Zhong H."/>
            <person name="Williams B.T."/>
            <person name="Zheng Y."/>
            <person name="Curson A.R.J."/>
            <person name="Sun C."/>
            <person name="Sun H."/>
            <person name="Song D."/>
            <person name="Wagner Mackenzie B."/>
            <person name="Bermejo Martinez A."/>
            <person name="Todd J.D."/>
            <person name="Zhang X.H."/>
        </authorList>
    </citation>
    <scope>NUCLEOTIDE SEQUENCE</scope>
    <source>
        <strain evidence="1">AESS21</strain>
    </source>
</reference>
<comment type="caution">
    <text evidence="1">The sequence shown here is derived from an EMBL/GenBank/DDBJ whole genome shotgun (WGS) entry which is preliminary data.</text>
</comment>
<gene>
    <name evidence="1" type="ORF">DYI23_00580</name>
</gene>
<reference evidence="1" key="1">
    <citation type="submission" date="2018-08" db="EMBL/GenBank/DDBJ databases">
        <authorList>
            <person name="Jin W."/>
            <person name="Wang H."/>
            <person name="Yang Y."/>
            <person name="Li M."/>
            <person name="Liu J."/>
        </authorList>
    </citation>
    <scope>NUCLEOTIDE SEQUENCE</scope>
    <source>
        <strain evidence="1">AESS21</strain>
    </source>
</reference>
<protein>
    <submittedName>
        <fullName evidence="1">Uncharacterized protein</fullName>
    </submittedName>
</protein>
<sequence length="182" mass="20468">MERISTIAIQPGVFERQLTTDLRTGQVHFAFALYPSQKHIPRHPNAPSIETQQCTAIQIEDFEPRLQGYHILFETTVEEACRAFGGCKTEIERTGNPGALQIHTPLVNLISVTTAKDQIAQQIRTDGPLKAWTTRALAIAEDREFSALAIVQKLLFRIGQLFVVRERINIGIGSDRHENHLC</sequence>
<dbReference type="EMBL" id="QTKU01000001">
    <property type="protein sequence ID" value="MBS8258698.1"/>
    <property type="molecule type" value="Genomic_DNA"/>
</dbReference>
<proteinExistence type="predicted"/>